<reference evidence="7 8" key="1">
    <citation type="journal article" date="2016" name="Nat. Commun.">
        <title>Thousands of microbial genomes shed light on interconnected biogeochemical processes in an aquifer system.</title>
        <authorList>
            <person name="Anantharaman K."/>
            <person name="Brown C.T."/>
            <person name="Hug L.A."/>
            <person name="Sharon I."/>
            <person name="Castelle C.J."/>
            <person name="Probst A.J."/>
            <person name="Thomas B.C."/>
            <person name="Singh A."/>
            <person name="Wilkins M.J."/>
            <person name="Karaoz U."/>
            <person name="Brodie E.L."/>
            <person name="Williams K.H."/>
            <person name="Hubbard S.S."/>
            <person name="Banfield J.F."/>
        </authorList>
    </citation>
    <scope>NUCLEOTIDE SEQUENCE [LARGE SCALE GENOMIC DNA]</scope>
</reference>
<dbReference type="GO" id="GO:0005829">
    <property type="term" value="C:cytosol"/>
    <property type="evidence" value="ECO:0007669"/>
    <property type="project" value="TreeGrafter"/>
</dbReference>
<dbReference type="AlphaFoldDB" id="A0A1F5R4M6"/>
<evidence type="ECO:0000259" key="6">
    <source>
        <dbReference type="Pfam" id="PF00696"/>
    </source>
</evidence>
<name>A0A1F5R4M6_9BACT</name>
<evidence type="ECO:0000256" key="2">
    <source>
        <dbReference type="ARBA" id="ARBA00022679"/>
    </source>
</evidence>
<dbReference type="PANTHER" id="PTHR30409">
    <property type="entry name" value="CARBAMATE KINASE"/>
    <property type="match status" value="1"/>
</dbReference>
<comment type="similarity">
    <text evidence="1 5">Belongs to the carbamate kinase family.</text>
</comment>
<organism evidence="7 8">
    <name type="scientific">Candidatus Edwardsbacteria bacterium GWF2_54_11</name>
    <dbReference type="NCBI Taxonomy" id="1817851"/>
    <lineage>
        <taxon>Bacteria</taxon>
        <taxon>Candidatus Edwardsiibacteriota</taxon>
    </lineage>
</organism>
<evidence type="ECO:0000256" key="4">
    <source>
        <dbReference type="NCBIfam" id="TIGR00746"/>
    </source>
</evidence>
<dbReference type="PRINTS" id="PR01469">
    <property type="entry name" value="CARBMTKINASE"/>
</dbReference>
<dbReference type="GO" id="GO:0008804">
    <property type="term" value="F:carbamate kinase activity"/>
    <property type="evidence" value="ECO:0007669"/>
    <property type="project" value="UniProtKB-UniRule"/>
</dbReference>
<proteinExistence type="inferred from homology"/>
<dbReference type="InterPro" id="IPR001048">
    <property type="entry name" value="Asp/Glu/Uridylate_kinase"/>
</dbReference>
<dbReference type="NCBIfam" id="NF009007">
    <property type="entry name" value="PRK12352.1"/>
    <property type="match status" value="1"/>
</dbReference>
<sequence>MPNTKTAVVALGGNAIGATGKEDIHQQFANTRQAVLAITELVKEGYNLAVSHGNGPQVGNALLRVERTFPDGIPALPLGVIVADTEGGMGYMIEQSLQNNLIREKIDRDVVTMVTQVVVDKDDPSILDPSKPIGPYYKQDEVEALLKRGWVVKEDAGRGYRRFVPSPIPRSIVNRRTIKELVHSGTIVIAAGGGGVPVYAKNDGGYEGVDAVIDKDRASAVLARDIEAETLLILTSVEKVSLNYKKPDHKELNRATLAEAKRYLAEGHFAAGSMGPKIEAAIQFLEYGGRQVIITSLEKAAEALNGKAGTILGVE</sequence>
<accession>A0A1F5R4M6</accession>
<dbReference type="Pfam" id="PF00696">
    <property type="entry name" value="AA_kinase"/>
    <property type="match status" value="1"/>
</dbReference>
<dbReference type="EMBL" id="MFFM01000041">
    <property type="protein sequence ID" value="OGF09422.1"/>
    <property type="molecule type" value="Genomic_DNA"/>
</dbReference>
<dbReference type="InterPro" id="IPR036393">
    <property type="entry name" value="AceGlu_kinase-like_sf"/>
</dbReference>
<protein>
    <recommendedName>
        <fullName evidence="4 5">Carbamate kinase</fullName>
    </recommendedName>
</protein>
<keyword evidence="2 5" id="KW-0808">Transferase</keyword>
<dbReference type="SUPFAM" id="SSF53633">
    <property type="entry name" value="Carbamate kinase-like"/>
    <property type="match status" value="1"/>
</dbReference>
<gene>
    <name evidence="7" type="ORF">A2024_00580</name>
</gene>
<dbReference type="Proteomes" id="UP000177230">
    <property type="component" value="Unassembled WGS sequence"/>
</dbReference>
<dbReference type="GO" id="GO:0019546">
    <property type="term" value="P:L-arginine deiminase pathway"/>
    <property type="evidence" value="ECO:0007669"/>
    <property type="project" value="TreeGrafter"/>
</dbReference>
<evidence type="ECO:0000256" key="1">
    <source>
        <dbReference type="ARBA" id="ARBA00011066"/>
    </source>
</evidence>
<evidence type="ECO:0000256" key="5">
    <source>
        <dbReference type="PIRNR" id="PIRNR000723"/>
    </source>
</evidence>
<feature type="domain" description="Aspartate/glutamate/uridylate kinase" evidence="6">
    <location>
        <begin position="5"/>
        <end position="296"/>
    </location>
</feature>
<dbReference type="NCBIfam" id="TIGR00746">
    <property type="entry name" value="arcC"/>
    <property type="match status" value="1"/>
</dbReference>
<comment type="caution">
    <text evidence="7">The sequence shown here is derived from an EMBL/GenBank/DDBJ whole genome shotgun (WGS) entry which is preliminary data.</text>
</comment>
<evidence type="ECO:0000313" key="8">
    <source>
        <dbReference type="Proteomes" id="UP000177230"/>
    </source>
</evidence>
<dbReference type="CDD" id="cd04235">
    <property type="entry name" value="AAK_CK"/>
    <property type="match status" value="1"/>
</dbReference>
<keyword evidence="3 5" id="KW-0418">Kinase</keyword>
<evidence type="ECO:0000256" key="3">
    <source>
        <dbReference type="ARBA" id="ARBA00022777"/>
    </source>
</evidence>
<dbReference type="FunFam" id="3.40.1160.10:FF:000007">
    <property type="entry name" value="Carbamate kinase"/>
    <property type="match status" value="1"/>
</dbReference>
<dbReference type="PANTHER" id="PTHR30409:SF1">
    <property type="entry name" value="CARBAMATE KINASE-RELATED"/>
    <property type="match status" value="1"/>
</dbReference>
<dbReference type="Gene3D" id="3.40.1160.10">
    <property type="entry name" value="Acetylglutamate kinase-like"/>
    <property type="match status" value="1"/>
</dbReference>
<dbReference type="PIRSF" id="PIRSF000723">
    <property type="entry name" value="Carbamate_kin"/>
    <property type="match status" value="1"/>
</dbReference>
<evidence type="ECO:0000313" key="7">
    <source>
        <dbReference type="EMBL" id="OGF09422.1"/>
    </source>
</evidence>
<dbReference type="InterPro" id="IPR003964">
    <property type="entry name" value="Carb_kinase"/>
</dbReference>